<dbReference type="Proteomes" id="UP000289738">
    <property type="component" value="Chromosome A10"/>
</dbReference>
<proteinExistence type="predicted"/>
<gene>
    <name evidence="2" type="ORF">Ahy_A10g048739</name>
</gene>
<keyword evidence="3" id="KW-1185">Reference proteome</keyword>
<evidence type="ECO:0000256" key="1">
    <source>
        <dbReference type="SAM" id="MobiDB-lite"/>
    </source>
</evidence>
<reference evidence="2 3" key="1">
    <citation type="submission" date="2019-01" db="EMBL/GenBank/DDBJ databases">
        <title>Sequencing of cultivated peanut Arachis hypogaea provides insights into genome evolution and oil improvement.</title>
        <authorList>
            <person name="Chen X."/>
        </authorList>
    </citation>
    <scope>NUCLEOTIDE SEQUENCE [LARGE SCALE GENOMIC DNA]</scope>
    <source>
        <strain evidence="3">cv. Fuhuasheng</strain>
        <tissue evidence="2">Leaves</tissue>
    </source>
</reference>
<evidence type="ECO:0000313" key="2">
    <source>
        <dbReference type="EMBL" id="RYR34027.1"/>
    </source>
</evidence>
<sequence length="175" mass="20557">MKWLRSSDESVAFLILVYIRTILVYCENFSVYLQFLCDVDEQFVPKVGMNFNKLEDVVKFYKDYSKVAGPKEEAHTYQEQSRRASVGAKKRFDDLVFWLQNIYEFASEFEEPATILYRAYDNAMVEMQEYKAKSKKKCSLSHEDEYRLGSKTEKQITNASKKKNESSKRGKSDIL</sequence>
<dbReference type="AlphaFoldDB" id="A0A445B5S2"/>
<feature type="compositionally biased region" description="Basic and acidic residues" evidence="1">
    <location>
        <begin position="162"/>
        <end position="175"/>
    </location>
</feature>
<name>A0A445B5S2_ARAHY</name>
<evidence type="ECO:0000313" key="3">
    <source>
        <dbReference type="Proteomes" id="UP000289738"/>
    </source>
</evidence>
<accession>A0A445B5S2</accession>
<comment type="caution">
    <text evidence="2">The sequence shown here is derived from an EMBL/GenBank/DDBJ whole genome shotgun (WGS) entry which is preliminary data.</text>
</comment>
<organism evidence="2 3">
    <name type="scientific">Arachis hypogaea</name>
    <name type="common">Peanut</name>
    <dbReference type="NCBI Taxonomy" id="3818"/>
    <lineage>
        <taxon>Eukaryota</taxon>
        <taxon>Viridiplantae</taxon>
        <taxon>Streptophyta</taxon>
        <taxon>Embryophyta</taxon>
        <taxon>Tracheophyta</taxon>
        <taxon>Spermatophyta</taxon>
        <taxon>Magnoliopsida</taxon>
        <taxon>eudicotyledons</taxon>
        <taxon>Gunneridae</taxon>
        <taxon>Pentapetalae</taxon>
        <taxon>rosids</taxon>
        <taxon>fabids</taxon>
        <taxon>Fabales</taxon>
        <taxon>Fabaceae</taxon>
        <taxon>Papilionoideae</taxon>
        <taxon>50 kb inversion clade</taxon>
        <taxon>dalbergioids sensu lato</taxon>
        <taxon>Dalbergieae</taxon>
        <taxon>Pterocarpus clade</taxon>
        <taxon>Arachis</taxon>
    </lineage>
</organism>
<feature type="region of interest" description="Disordered" evidence="1">
    <location>
        <begin position="149"/>
        <end position="175"/>
    </location>
</feature>
<dbReference type="EMBL" id="SDMP01000010">
    <property type="protein sequence ID" value="RYR34027.1"/>
    <property type="molecule type" value="Genomic_DNA"/>
</dbReference>
<protein>
    <submittedName>
        <fullName evidence="2">Uncharacterized protein</fullName>
    </submittedName>
</protein>